<feature type="domain" description="Peptidase S1" evidence="5">
    <location>
        <begin position="283"/>
        <end position="549"/>
    </location>
</feature>
<evidence type="ECO:0000256" key="1">
    <source>
        <dbReference type="ARBA" id="ARBA00023157"/>
    </source>
</evidence>
<name>A0AAV1IS59_9NEOP</name>
<organism evidence="6 7">
    <name type="scientific">Leptosia nina</name>
    <dbReference type="NCBI Taxonomy" id="320188"/>
    <lineage>
        <taxon>Eukaryota</taxon>
        <taxon>Metazoa</taxon>
        <taxon>Ecdysozoa</taxon>
        <taxon>Arthropoda</taxon>
        <taxon>Hexapoda</taxon>
        <taxon>Insecta</taxon>
        <taxon>Pterygota</taxon>
        <taxon>Neoptera</taxon>
        <taxon>Endopterygota</taxon>
        <taxon>Lepidoptera</taxon>
        <taxon>Glossata</taxon>
        <taxon>Ditrysia</taxon>
        <taxon>Papilionoidea</taxon>
        <taxon>Pieridae</taxon>
        <taxon>Pierinae</taxon>
        <taxon>Leptosia</taxon>
    </lineage>
</organism>
<dbReference type="InterPro" id="IPR001314">
    <property type="entry name" value="Peptidase_S1A"/>
</dbReference>
<comment type="similarity">
    <text evidence="2">Belongs to the peptidase S1 family. CLIP subfamily.</text>
</comment>
<sequence>MCLWLLTACLGLLPNGPTQQAQIIIVQGVPTPILQPTTAATAATPAPTTATTATMSTQTMAPTAAPTTASTARPTTPTTMTPAPTMTTQSSTSMTPTTARPTSPGNIISTITSLPTSNPTITTPQTINTSSTPSTIKSNTSGGMETIVLVCDNPDAICVSNPDDNTAGQLPIDPRLGSTPAAQFRLPPISGYNAQNPSFDTAVKFPREKRSIDEYSKKIAQYVYDSSEHRIRKRQSSCRCVPAGTCVKTTNGNGMIDIRIVTPTAMPCPAGQENCCGSTTSTIACGTLQTSPSPVVTPAAGQANFGEYPWQALILTKQNDYIAGGVLIDQLNVITVIHRLSTYVVSGTAPNVKVRLGEWDAAGTYEPVPFQEYTVAKVFTHPSFNPNTLQYDIAVLRLTAAVPLTPMVGSATTINRACLPPSSTTQYTGQRCWVSGWGKDMFGMQGQFQQILKEVDVPIVAPGTCQSQMQTARLGASYVLDTTSFICAGGEASKDSCTGDGGSGLVCQVQGQWVVVGLVAWGLGCANANVPAAYVNVAALLPWIQQQVATA</sequence>
<feature type="compositionally biased region" description="Polar residues" evidence="3">
    <location>
        <begin position="100"/>
        <end position="115"/>
    </location>
</feature>
<feature type="region of interest" description="Disordered" evidence="3">
    <location>
        <begin position="39"/>
        <end position="140"/>
    </location>
</feature>
<dbReference type="PANTHER" id="PTHR24256">
    <property type="entry name" value="TRYPTASE-RELATED"/>
    <property type="match status" value="1"/>
</dbReference>
<proteinExistence type="inferred from homology"/>
<evidence type="ECO:0000259" key="5">
    <source>
        <dbReference type="PROSITE" id="PS50240"/>
    </source>
</evidence>
<keyword evidence="7" id="KW-1185">Reference proteome</keyword>
<dbReference type="PROSITE" id="PS50240">
    <property type="entry name" value="TRYPSIN_DOM"/>
    <property type="match status" value="1"/>
</dbReference>
<keyword evidence="4" id="KW-0732">Signal</keyword>
<dbReference type="CDD" id="cd00190">
    <property type="entry name" value="Tryp_SPc"/>
    <property type="match status" value="1"/>
</dbReference>
<comment type="caution">
    <text evidence="6">The sequence shown here is derived from an EMBL/GenBank/DDBJ whole genome shotgun (WGS) entry which is preliminary data.</text>
</comment>
<evidence type="ECO:0000313" key="7">
    <source>
        <dbReference type="Proteomes" id="UP001497472"/>
    </source>
</evidence>
<dbReference type="FunFam" id="2.40.10.10:FF:000002">
    <property type="entry name" value="Transmembrane protease serine"/>
    <property type="match status" value="1"/>
</dbReference>
<feature type="chain" id="PRO_5043886353" description="Peptidase S1 domain-containing protein" evidence="4">
    <location>
        <begin position="21"/>
        <end position="551"/>
    </location>
</feature>
<dbReference type="PRINTS" id="PR00722">
    <property type="entry name" value="CHYMOTRYPSIN"/>
</dbReference>
<dbReference type="InterPro" id="IPR043504">
    <property type="entry name" value="Peptidase_S1_PA_chymotrypsin"/>
</dbReference>
<dbReference type="InterPro" id="IPR009003">
    <property type="entry name" value="Peptidase_S1_PA"/>
</dbReference>
<reference evidence="6 7" key="1">
    <citation type="submission" date="2023-11" db="EMBL/GenBank/DDBJ databases">
        <authorList>
            <person name="Okamura Y."/>
        </authorList>
    </citation>
    <scope>NUCLEOTIDE SEQUENCE [LARGE SCALE GENOMIC DNA]</scope>
</reference>
<evidence type="ECO:0000256" key="2">
    <source>
        <dbReference type="ARBA" id="ARBA00024195"/>
    </source>
</evidence>
<dbReference type="AlphaFoldDB" id="A0AAV1IS59"/>
<dbReference type="Proteomes" id="UP001497472">
    <property type="component" value="Unassembled WGS sequence"/>
</dbReference>
<dbReference type="GO" id="GO:0004252">
    <property type="term" value="F:serine-type endopeptidase activity"/>
    <property type="evidence" value="ECO:0007669"/>
    <property type="project" value="InterPro"/>
</dbReference>
<evidence type="ECO:0000313" key="6">
    <source>
        <dbReference type="EMBL" id="CAK1540031.1"/>
    </source>
</evidence>
<dbReference type="InterPro" id="IPR051487">
    <property type="entry name" value="Ser/Thr_Proteases_Immune/Dev"/>
</dbReference>
<dbReference type="GO" id="GO:0006508">
    <property type="term" value="P:proteolysis"/>
    <property type="evidence" value="ECO:0007669"/>
    <property type="project" value="InterPro"/>
</dbReference>
<protein>
    <recommendedName>
        <fullName evidence="5">Peptidase S1 domain-containing protein</fullName>
    </recommendedName>
</protein>
<evidence type="ECO:0000256" key="3">
    <source>
        <dbReference type="SAM" id="MobiDB-lite"/>
    </source>
</evidence>
<dbReference type="InterPro" id="IPR001254">
    <property type="entry name" value="Trypsin_dom"/>
</dbReference>
<dbReference type="Pfam" id="PF00089">
    <property type="entry name" value="Trypsin"/>
    <property type="match status" value="1"/>
</dbReference>
<keyword evidence="1" id="KW-1015">Disulfide bond</keyword>
<dbReference type="EMBL" id="CAVLEF010000001">
    <property type="protein sequence ID" value="CAK1540031.1"/>
    <property type="molecule type" value="Genomic_DNA"/>
</dbReference>
<evidence type="ECO:0000256" key="4">
    <source>
        <dbReference type="SAM" id="SignalP"/>
    </source>
</evidence>
<dbReference type="Gene3D" id="2.40.10.10">
    <property type="entry name" value="Trypsin-like serine proteases"/>
    <property type="match status" value="1"/>
</dbReference>
<feature type="compositionally biased region" description="Low complexity" evidence="3">
    <location>
        <begin position="39"/>
        <end position="99"/>
    </location>
</feature>
<feature type="signal peptide" evidence="4">
    <location>
        <begin position="1"/>
        <end position="20"/>
    </location>
</feature>
<dbReference type="InterPro" id="IPR041515">
    <property type="entry name" value="PPAF-2-like_Clip"/>
</dbReference>
<dbReference type="Pfam" id="PF18322">
    <property type="entry name" value="CLIP_1"/>
    <property type="match status" value="1"/>
</dbReference>
<feature type="compositionally biased region" description="Low complexity" evidence="3">
    <location>
        <begin position="116"/>
        <end position="140"/>
    </location>
</feature>
<gene>
    <name evidence="6" type="ORF">LNINA_LOCUS118</name>
</gene>
<dbReference type="SUPFAM" id="SSF50494">
    <property type="entry name" value="Trypsin-like serine proteases"/>
    <property type="match status" value="1"/>
</dbReference>
<accession>A0AAV1IS59</accession>
<dbReference type="SMART" id="SM00020">
    <property type="entry name" value="Tryp_SPc"/>
    <property type="match status" value="1"/>
</dbReference>